<keyword evidence="3" id="KW-1185">Reference proteome</keyword>
<gene>
    <name evidence="2" type="ORF">R1sor_021994</name>
</gene>
<name>A0ABD3GIL5_9MARC</name>
<feature type="region of interest" description="Disordered" evidence="1">
    <location>
        <begin position="52"/>
        <end position="135"/>
    </location>
</feature>
<proteinExistence type="predicted"/>
<evidence type="ECO:0000256" key="1">
    <source>
        <dbReference type="SAM" id="MobiDB-lite"/>
    </source>
</evidence>
<dbReference type="Proteomes" id="UP001633002">
    <property type="component" value="Unassembled WGS sequence"/>
</dbReference>
<dbReference type="AlphaFoldDB" id="A0ABD3GIL5"/>
<feature type="compositionally biased region" description="Basic and acidic residues" evidence="1">
    <location>
        <begin position="80"/>
        <end position="101"/>
    </location>
</feature>
<reference evidence="2 3" key="1">
    <citation type="submission" date="2024-09" db="EMBL/GenBank/DDBJ databases">
        <title>Chromosome-scale assembly of Riccia sorocarpa.</title>
        <authorList>
            <person name="Paukszto L."/>
        </authorList>
    </citation>
    <scope>NUCLEOTIDE SEQUENCE [LARGE SCALE GENOMIC DNA]</scope>
    <source>
        <strain evidence="2">LP-2024</strain>
        <tissue evidence="2">Aerial parts of the thallus</tissue>
    </source>
</reference>
<accession>A0ABD3GIL5</accession>
<evidence type="ECO:0000313" key="3">
    <source>
        <dbReference type="Proteomes" id="UP001633002"/>
    </source>
</evidence>
<sequence>MFRQHNEVLAMSYRWTQKVTGLDNYTRKNGEFAKRIGIPWYMVKSFMVDRTQREEEGTSDIAPRIDGAEQKALKSSKSKKSVEELRSERLAREQQEKDKARKVLLSKAGSSYTDGYSRRSDGRVPHYHASFGNAR</sequence>
<protein>
    <submittedName>
        <fullName evidence="2">Uncharacterized protein</fullName>
    </submittedName>
</protein>
<dbReference type="EMBL" id="JBJQOH010000007">
    <property type="protein sequence ID" value="KAL3679038.1"/>
    <property type="molecule type" value="Genomic_DNA"/>
</dbReference>
<organism evidence="2 3">
    <name type="scientific">Riccia sorocarpa</name>
    <dbReference type="NCBI Taxonomy" id="122646"/>
    <lineage>
        <taxon>Eukaryota</taxon>
        <taxon>Viridiplantae</taxon>
        <taxon>Streptophyta</taxon>
        <taxon>Embryophyta</taxon>
        <taxon>Marchantiophyta</taxon>
        <taxon>Marchantiopsida</taxon>
        <taxon>Marchantiidae</taxon>
        <taxon>Marchantiales</taxon>
        <taxon>Ricciaceae</taxon>
        <taxon>Riccia</taxon>
    </lineage>
</organism>
<evidence type="ECO:0000313" key="2">
    <source>
        <dbReference type="EMBL" id="KAL3679038.1"/>
    </source>
</evidence>
<comment type="caution">
    <text evidence="2">The sequence shown here is derived from an EMBL/GenBank/DDBJ whole genome shotgun (WGS) entry which is preliminary data.</text>
</comment>